<name>S3DXC9_GLAL2</name>
<evidence type="ECO:0000313" key="1">
    <source>
        <dbReference type="EMBL" id="EPE36606.1"/>
    </source>
</evidence>
<dbReference type="HOGENOM" id="CLU_052989_0_1_1"/>
<reference evidence="1 2" key="1">
    <citation type="journal article" date="2013" name="BMC Genomics">
        <title>Genomics-driven discovery of the pneumocandin biosynthetic gene cluster in the fungus Glarea lozoyensis.</title>
        <authorList>
            <person name="Chen L."/>
            <person name="Yue Q."/>
            <person name="Zhang X."/>
            <person name="Xiang M."/>
            <person name="Wang C."/>
            <person name="Li S."/>
            <person name="Che Y."/>
            <person name="Ortiz-Lopez F.J."/>
            <person name="Bills G.F."/>
            <person name="Liu X."/>
            <person name="An Z."/>
        </authorList>
    </citation>
    <scope>NUCLEOTIDE SEQUENCE [LARGE SCALE GENOMIC DNA]</scope>
    <source>
        <strain evidence="2">ATCC 20868 / MF5171</strain>
    </source>
</reference>
<dbReference type="OMA" id="QCERVYA"/>
<keyword evidence="2" id="KW-1185">Reference proteome</keyword>
<dbReference type="PANTHER" id="PTHR42060">
    <property type="entry name" value="NHL REPEAT-CONTAINING PROTEIN-RELATED"/>
    <property type="match status" value="1"/>
</dbReference>
<organism evidence="1 2">
    <name type="scientific">Glarea lozoyensis (strain ATCC 20868 / MF5171)</name>
    <dbReference type="NCBI Taxonomy" id="1116229"/>
    <lineage>
        <taxon>Eukaryota</taxon>
        <taxon>Fungi</taxon>
        <taxon>Dikarya</taxon>
        <taxon>Ascomycota</taxon>
        <taxon>Pezizomycotina</taxon>
        <taxon>Leotiomycetes</taxon>
        <taxon>Helotiales</taxon>
        <taxon>Helotiaceae</taxon>
        <taxon>Glarea</taxon>
    </lineage>
</organism>
<gene>
    <name evidence="1" type="ORF">GLAREA_08769</name>
</gene>
<dbReference type="PANTHER" id="PTHR42060:SF1">
    <property type="entry name" value="NHL REPEAT-CONTAINING PROTEIN"/>
    <property type="match status" value="1"/>
</dbReference>
<dbReference type="InterPro" id="IPR052998">
    <property type="entry name" value="Hetero-Diels-Alderase-like"/>
</dbReference>
<dbReference type="EMBL" id="KE145352">
    <property type="protein sequence ID" value="EPE36606.1"/>
    <property type="molecule type" value="Genomic_DNA"/>
</dbReference>
<dbReference type="Gene3D" id="2.120.10.30">
    <property type="entry name" value="TolB, C-terminal domain"/>
    <property type="match status" value="1"/>
</dbReference>
<dbReference type="GeneID" id="19467817"/>
<dbReference type="eggNOG" id="ENOG502SP1Q">
    <property type="taxonomic scope" value="Eukaryota"/>
</dbReference>
<protein>
    <submittedName>
        <fullName evidence="1">Calcium-dependent phosphotriesterase</fullName>
    </submittedName>
</protein>
<dbReference type="OrthoDB" id="9977941at2759"/>
<evidence type="ECO:0000313" key="2">
    <source>
        <dbReference type="Proteomes" id="UP000016922"/>
    </source>
</evidence>
<sequence>MYLFNLIAAGVFPYFGRPTTALTWHYFPSLYAARSTTSPDFAPTFPPTADGGAVRQLLANTTFIKNVHVRPTGGLLFSSVSTNSLYALDPTAAVPAPIIVANMSYATGLTGIATLNDGRSKSLFAVSGGIHFSMGFETGSCAVYVVSVPRNGNIGEVTDRIPVNGTLNGMDSLPIFPWIVLTADSVGGQIFRVNTRSRKVDVIVSDPAMLGPGGSALPIELNGLKVFSEYVYFTNSAQGFFGRMRIDIFGSKAGEVEILAKSSIDGMSNIFDEFAIDAAGNAYISMHQYAFMKITPSGKQTLFYGSVGEYTTLYQPTAAAVSKKNKHILYLATGGITIDGLKHGGQLYEVRISIP</sequence>
<dbReference type="KEGG" id="glz:GLAREA_08769"/>
<proteinExistence type="predicted"/>
<dbReference type="Proteomes" id="UP000016922">
    <property type="component" value="Unassembled WGS sequence"/>
</dbReference>
<dbReference type="AlphaFoldDB" id="S3DXC9"/>
<dbReference type="InterPro" id="IPR011042">
    <property type="entry name" value="6-blade_b-propeller_TolB-like"/>
</dbReference>
<dbReference type="SUPFAM" id="SSF63829">
    <property type="entry name" value="Calcium-dependent phosphotriesterase"/>
    <property type="match status" value="1"/>
</dbReference>
<accession>S3DXC9</accession>
<dbReference type="RefSeq" id="XP_008075921.1">
    <property type="nucleotide sequence ID" value="XM_008077730.1"/>
</dbReference>